<evidence type="ECO:0000256" key="2">
    <source>
        <dbReference type="ARBA" id="ARBA00012247"/>
    </source>
</evidence>
<evidence type="ECO:0000259" key="7">
    <source>
        <dbReference type="PROSITE" id="PS51704"/>
    </source>
</evidence>
<dbReference type="Proteomes" id="UP000199206">
    <property type="component" value="Unassembled WGS sequence"/>
</dbReference>
<sequence>MIRNENTASDHPLSPPILIAHRGASGMRPEHTLAAYDLAIDQGADFIEPDLVPTRDDVLVARHENEIGGTTDVADHPQFAGRRTTKLIDGRSVTGWFTEDFTLAELKTLRARERLPDLRPDSAAHDGRYAVPTLAEIIALALRRSADTGRTIGIYPETKHPSYFAAIGNPVDALLVHQLHAAGWTGPDAPVFIQSFEVGNLRRLSRITNIRLIQLVDAAGGPADETWPSYAAMLTPDGLRDIAGYAYGIGPAKAQLWTGDTPSGLVRDAHAAGLRVHPWTYRRENAFLPARYRHGSQAGASGDLLAELRAALLLGIDGFFTDHPDIGAQALCRKDP</sequence>
<evidence type="ECO:0000256" key="3">
    <source>
        <dbReference type="ARBA" id="ARBA00022729"/>
    </source>
</evidence>
<dbReference type="PANTHER" id="PTHR43620">
    <property type="entry name" value="GLYCEROPHOSPHORYL DIESTER PHOSPHODIESTERASE"/>
    <property type="match status" value="1"/>
</dbReference>
<feature type="domain" description="GP-PDE" evidence="7">
    <location>
        <begin position="16"/>
        <end position="331"/>
    </location>
</feature>
<dbReference type="Gene3D" id="3.20.20.190">
    <property type="entry name" value="Phosphatidylinositol (PI) phosphodiesterase"/>
    <property type="match status" value="1"/>
</dbReference>
<dbReference type="GO" id="GO:0008889">
    <property type="term" value="F:glycerophosphodiester phosphodiesterase activity"/>
    <property type="evidence" value="ECO:0007669"/>
    <property type="project" value="UniProtKB-EC"/>
</dbReference>
<evidence type="ECO:0000256" key="4">
    <source>
        <dbReference type="ARBA" id="ARBA00022798"/>
    </source>
</evidence>
<dbReference type="RefSeq" id="WP_244501419.1">
    <property type="nucleotide sequence ID" value="NZ_FOCF01000002.1"/>
</dbReference>
<reference evidence="9" key="1">
    <citation type="submission" date="2016-10" db="EMBL/GenBank/DDBJ databases">
        <authorList>
            <person name="Varghese N."/>
            <person name="Submissions S."/>
        </authorList>
    </citation>
    <scope>NUCLEOTIDE SEQUENCE [LARGE SCALE GENOMIC DNA]</scope>
    <source>
        <strain evidence="9">S6-262</strain>
    </source>
</reference>
<dbReference type="GO" id="GO:0006071">
    <property type="term" value="P:glycerol metabolic process"/>
    <property type="evidence" value="ECO:0007669"/>
    <property type="project" value="UniProtKB-KW"/>
</dbReference>
<keyword evidence="4" id="KW-0319">Glycerol metabolism</keyword>
<evidence type="ECO:0000313" key="8">
    <source>
        <dbReference type="EMBL" id="SEM80104.1"/>
    </source>
</evidence>
<dbReference type="GO" id="GO:0006629">
    <property type="term" value="P:lipid metabolic process"/>
    <property type="evidence" value="ECO:0007669"/>
    <property type="project" value="InterPro"/>
</dbReference>
<evidence type="ECO:0000256" key="1">
    <source>
        <dbReference type="ARBA" id="ARBA00007277"/>
    </source>
</evidence>
<keyword evidence="9" id="KW-1185">Reference proteome</keyword>
<name>A0A1H8BDB1_9SPHN</name>
<evidence type="ECO:0000256" key="6">
    <source>
        <dbReference type="ARBA" id="ARBA00047512"/>
    </source>
</evidence>
<evidence type="ECO:0000313" key="9">
    <source>
        <dbReference type="Proteomes" id="UP000199206"/>
    </source>
</evidence>
<dbReference type="STRING" id="1166340.SAMN05192583_1291"/>
<dbReference type="EC" id="3.1.4.46" evidence="2"/>
<dbReference type="EMBL" id="FOCF01000002">
    <property type="protein sequence ID" value="SEM80104.1"/>
    <property type="molecule type" value="Genomic_DNA"/>
</dbReference>
<dbReference type="Pfam" id="PF03009">
    <property type="entry name" value="GDPD"/>
    <property type="match status" value="1"/>
</dbReference>
<dbReference type="CDD" id="cd08602">
    <property type="entry name" value="GDPD_ScGlpQ1_like"/>
    <property type="match status" value="1"/>
</dbReference>
<keyword evidence="3" id="KW-0732">Signal</keyword>
<dbReference type="SUPFAM" id="SSF51695">
    <property type="entry name" value="PLC-like phosphodiesterases"/>
    <property type="match status" value="1"/>
</dbReference>
<proteinExistence type="inferred from homology"/>
<dbReference type="PROSITE" id="PS51704">
    <property type="entry name" value="GP_PDE"/>
    <property type="match status" value="1"/>
</dbReference>
<evidence type="ECO:0000256" key="5">
    <source>
        <dbReference type="ARBA" id="ARBA00022801"/>
    </source>
</evidence>
<comment type="catalytic activity">
    <reaction evidence="6">
        <text>a sn-glycero-3-phosphodiester + H2O = an alcohol + sn-glycerol 3-phosphate + H(+)</text>
        <dbReference type="Rhea" id="RHEA:12969"/>
        <dbReference type="ChEBI" id="CHEBI:15377"/>
        <dbReference type="ChEBI" id="CHEBI:15378"/>
        <dbReference type="ChEBI" id="CHEBI:30879"/>
        <dbReference type="ChEBI" id="CHEBI:57597"/>
        <dbReference type="ChEBI" id="CHEBI:83408"/>
        <dbReference type="EC" id="3.1.4.46"/>
    </reaction>
</comment>
<dbReference type="InterPro" id="IPR017946">
    <property type="entry name" value="PLC-like_Pdiesterase_TIM-brl"/>
</dbReference>
<protein>
    <recommendedName>
        <fullName evidence="2">glycerophosphodiester phosphodiesterase</fullName>
        <ecNumber evidence="2">3.1.4.46</ecNumber>
    </recommendedName>
</protein>
<dbReference type="InterPro" id="IPR030395">
    <property type="entry name" value="GP_PDE_dom"/>
</dbReference>
<comment type="similarity">
    <text evidence="1">Belongs to the glycerophosphoryl diester phosphodiesterase family.</text>
</comment>
<dbReference type="PANTHER" id="PTHR43620:SF7">
    <property type="entry name" value="GLYCEROPHOSPHODIESTER PHOSPHODIESTERASE GDPD5-RELATED"/>
    <property type="match status" value="1"/>
</dbReference>
<organism evidence="8 9">
    <name type="scientific">Sphingomonas gellani</name>
    <dbReference type="NCBI Taxonomy" id="1166340"/>
    <lineage>
        <taxon>Bacteria</taxon>
        <taxon>Pseudomonadati</taxon>
        <taxon>Pseudomonadota</taxon>
        <taxon>Alphaproteobacteria</taxon>
        <taxon>Sphingomonadales</taxon>
        <taxon>Sphingomonadaceae</taxon>
        <taxon>Sphingomonas</taxon>
    </lineage>
</organism>
<keyword evidence="5" id="KW-0378">Hydrolase</keyword>
<dbReference type="AlphaFoldDB" id="A0A1H8BDB1"/>
<accession>A0A1H8BDB1</accession>
<gene>
    <name evidence="8" type="ORF">SAMN05192583_1291</name>
</gene>
<dbReference type="GO" id="GO:0042597">
    <property type="term" value="C:periplasmic space"/>
    <property type="evidence" value="ECO:0007669"/>
    <property type="project" value="TreeGrafter"/>
</dbReference>